<dbReference type="InterPro" id="IPR006377">
    <property type="entry name" value="CcpA"/>
</dbReference>
<comment type="caution">
    <text evidence="8">The sequence shown here is derived from an EMBL/GenBank/DDBJ whole genome shotgun (WGS) entry which is preliminary data.</text>
</comment>
<proteinExistence type="predicted"/>
<dbReference type="Gene3D" id="3.40.50.1580">
    <property type="entry name" value="Nucleoside phosphorylase domain"/>
    <property type="match status" value="1"/>
</dbReference>
<evidence type="ECO:0000256" key="6">
    <source>
        <dbReference type="ARBA" id="ARBA00023163"/>
    </source>
</evidence>
<dbReference type="InterPro" id="IPR010049">
    <property type="entry name" value="MTA_SAH_Nsdase"/>
</dbReference>
<keyword evidence="5" id="KW-0010">Activator</keyword>
<dbReference type="CDD" id="cd01392">
    <property type="entry name" value="HTH_LacI"/>
    <property type="match status" value="1"/>
</dbReference>
<dbReference type="NCBIfam" id="TIGR01481">
    <property type="entry name" value="ccpA"/>
    <property type="match status" value="1"/>
</dbReference>
<dbReference type="FunFam" id="1.10.260.40:FF:000002">
    <property type="entry name" value="HTH-type transcriptional repressor PurR"/>
    <property type="match status" value="1"/>
</dbReference>
<dbReference type="Gene3D" id="1.10.260.40">
    <property type="entry name" value="lambda repressor-like DNA-binding domains"/>
    <property type="match status" value="1"/>
</dbReference>
<feature type="domain" description="HTH lacI-type" evidence="7">
    <location>
        <begin position="8"/>
        <end position="62"/>
    </location>
</feature>
<evidence type="ECO:0000313" key="8">
    <source>
        <dbReference type="EMBL" id="KAF4325190.1"/>
    </source>
</evidence>
<gene>
    <name evidence="8" type="ORF">G195_001358</name>
</gene>
<dbReference type="GO" id="GO:0008782">
    <property type="term" value="F:adenosylhomocysteine nucleosidase activity"/>
    <property type="evidence" value="ECO:0007669"/>
    <property type="project" value="UniProtKB-EC"/>
</dbReference>
<evidence type="ECO:0000256" key="1">
    <source>
        <dbReference type="ARBA" id="ARBA00019435"/>
    </source>
</evidence>
<dbReference type="InterPro" id="IPR035994">
    <property type="entry name" value="Nucleoside_phosphorylase_sf"/>
</dbReference>
<dbReference type="InterPro" id="IPR046335">
    <property type="entry name" value="LacI/GalR-like_sensor"/>
</dbReference>
<reference evidence="8" key="1">
    <citation type="journal article" date="2015" name="Genom Data">
        <title>Draft genome sequences of Phytophthora kernoviae and Phytophthora ramorum lineage EU2 from Scotland.</title>
        <authorList>
            <person name="Sambles C."/>
            <person name="Schlenzig A."/>
            <person name="O'Neill P."/>
            <person name="Grant M."/>
            <person name="Studholme D.J."/>
        </authorList>
    </citation>
    <scope>NUCLEOTIDE SEQUENCE</scope>
    <source>
        <strain evidence="8">00238/432</strain>
    </source>
</reference>
<dbReference type="Proteomes" id="UP000702964">
    <property type="component" value="Unassembled WGS sequence"/>
</dbReference>
<dbReference type="Pfam" id="PF13377">
    <property type="entry name" value="Peripla_BP_3"/>
    <property type="match status" value="1"/>
</dbReference>
<reference evidence="8" key="2">
    <citation type="submission" date="2020-02" db="EMBL/GenBank/DDBJ databases">
        <authorList>
            <person name="Studholme D.J."/>
        </authorList>
    </citation>
    <scope>NUCLEOTIDE SEQUENCE</scope>
    <source>
        <strain evidence="8">00238/432</strain>
    </source>
</reference>
<sequence>MERSTVTVTIYDVAREAGVSMATVSRVVNNNPNVKPQTRKKVYEAIDRLGYRPNAVARGLASKKTTTVGVVIPDISNSTFAEIARGIEDIANMYHYNIILCNADKKKEKEIRVINTLLEKQVDGLLFMGGTVTDEHIQAFQSAAVPIVLCATSDEKGTYPSVDIDHEAAAFDAVNTLIRHGHKEIAMISGTLQDPANGYARFQGYKKALEAAGMEYQEDLVRIGNYRYESGVEAMKYFLGLKKKPSAIFAATDEMAIGAIHSIQDEGLKVPDDFSIISVDNIRMASMVRPQLTTVAQPMYDLGAVAMRLLTKLMKKENVENPRVILPHETILRLSHDMDVTPLGFERGVIPYQETSAFPAEASLITLAEEACKAQGANYLIGKVLSGDQFIASKDTVKMLYTEMDGACAEMEGAAVAQVSFMNRVPFVILRAMSDKADGSAHVNFAEFTMESSQRSHRIVEHMLEHM</sequence>
<dbReference type="GO" id="GO:0009164">
    <property type="term" value="P:nucleoside catabolic process"/>
    <property type="evidence" value="ECO:0007669"/>
    <property type="project" value="InterPro"/>
</dbReference>
<evidence type="ECO:0000256" key="3">
    <source>
        <dbReference type="ARBA" id="ARBA00023015"/>
    </source>
</evidence>
<accession>A0A8J4WBC7</accession>
<dbReference type="PROSITE" id="PS00356">
    <property type="entry name" value="HTH_LACI_1"/>
    <property type="match status" value="1"/>
</dbReference>
<dbReference type="EMBL" id="AOFI03000007">
    <property type="protein sequence ID" value="KAF4325190.1"/>
    <property type="molecule type" value="Genomic_DNA"/>
</dbReference>
<dbReference type="CDD" id="cd06298">
    <property type="entry name" value="PBP1_CcpA"/>
    <property type="match status" value="1"/>
</dbReference>
<dbReference type="CDD" id="cd09008">
    <property type="entry name" value="MTAN"/>
    <property type="match status" value="1"/>
</dbReference>
<dbReference type="SUPFAM" id="SSF47413">
    <property type="entry name" value="lambda repressor-like DNA-binding domains"/>
    <property type="match status" value="1"/>
</dbReference>
<dbReference type="NCBIfam" id="TIGR01704">
    <property type="entry name" value="MTA_SAH-Nsdase"/>
    <property type="match status" value="1"/>
</dbReference>
<evidence type="ECO:0000313" key="9">
    <source>
        <dbReference type="Proteomes" id="UP000702964"/>
    </source>
</evidence>
<evidence type="ECO:0000256" key="5">
    <source>
        <dbReference type="ARBA" id="ARBA00023159"/>
    </source>
</evidence>
<dbReference type="InterPro" id="IPR010982">
    <property type="entry name" value="Lambda_DNA-bd_dom_sf"/>
</dbReference>
<evidence type="ECO:0000259" key="7">
    <source>
        <dbReference type="PROSITE" id="PS50932"/>
    </source>
</evidence>
<organism evidence="8 9">
    <name type="scientific">Phytophthora kernoviae 00238/432</name>
    <dbReference type="NCBI Taxonomy" id="1284355"/>
    <lineage>
        <taxon>Eukaryota</taxon>
        <taxon>Sar</taxon>
        <taxon>Stramenopiles</taxon>
        <taxon>Oomycota</taxon>
        <taxon>Peronosporomycetes</taxon>
        <taxon>Peronosporales</taxon>
        <taxon>Peronosporaceae</taxon>
        <taxon>Phytophthora</taxon>
    </lineage>
</organism>
<keyword evidence="2" id="KW-0678">Repressor</keyword>
<dbReference type="AlphaFoldDB" id="A0A8J4WBC7"/>
<keyword evidence="3" id="KW-0805">Transcription regulation</keyword>
<evidence type="ECO:0000256" key="2">
    <source>
        <dbReference type="ARBA" id="ARBA00022491"/>
    </source>
</evidence>
<dbReference type="SUPFAM" id="SSF53822">
    <property type="entry name" value="Periplasmic binding protein-like I"/>
    <property type="match status" value="1"/>
</dbReference>
<dbReference type="GO" id="GO:0008930">
    <property type="term" value="F:methylthioadenosine nucleosidase activity"/>
    <property type="evidence" value="ECO:0007669"/>
    <property type="project" value="InterPro"/>
</dbReference>
<name>A0A8J4WBC7_9STRA</name>
<evidence type="ECO:0000256" key="4">
    <source>
        <dbReference type="ARBA" id="ARBA00023125"/>
    </source>
</evidence>
<dbReference type="GO" id="GO:0019509">
    <property type="term" value="P:L-methionine salvage from methylthioadenosine"/>
    <property type="evidence" value="ECO:0007669"/>
    <property type="project" value="UniProtKB-UniPathway"/>
</dbReference>
<dbReference type="PANTHER" id="PTHR30146:SF150">
    <property type="entry name" value="ARABINOSE METABOLISM TRANSCRIPTIONAL REPRESSOR"/>
    <property type="match status" value="1"/>
</dbReference>
<dbReference type="InterPro" id="IPR028082">
    <property type="entry name" value="Peripla_BP_I"/>
</dbReference>
<dbReference type="GO" id="GO:0003700">
    <property type="term" value="F:DNA-binding transcription factor activity"/>
    <property type="evidence" value="ECO:0007669"/>
    <property type="project" value="TreeGrafter"/>
</dbReference>
<keyword evidence="4" id="KW-0238">DNA-binding</keyword>
<dbReference type="Gene3D" id="3.40.50.2300">
    <property type="match status" value="2"/>
</dbReference>
<dbReference type="SMART" id="SM00354">
    <property type="entry name" value="HTH_LACI"/>
    <property type="match status" value="1"/>
</dbReference>
<dbReference type="PROSITE" id="PS50932">
    <property type="entry name" value="HTH_LACI_2"/>
    <property type="match status" value="1"/>
</dbReference>
<dbReference type="PRINTS" id="PR00036">
    <property type="entry name" value="HTHLACI"/>
</dbReference>
<protein>
    <recommendedName>
        <fullName evidence="1">Catabolite control protein A</fullName>
    </recommendedName>
</protein>
<keyword evidence="6" id="KW-0804">Transcription</keyword>
<dbReference type="Pfam" id="PF00356">
    <property type="entry name" value="LacI"/>
    <property type="match status" value="1"/>
</dbReference>
<dbReference type="InterPro" id="IPR000843">
    <property type="entry name" value="HTH_LacI"/>
</dbReference>
<dbReference type="UniPathway" id="UPA00904">
    <property type="reaction ID" value="UER00871"/>
</dbReference>
<dbReference type="PANTHER" id="PTHR30146">
    <property type="entry name" value="LACI-RELATED TRANSCRIPTIONAL REPRESSOR"/>
    <property type="match status" value="1"/>
</dbReference>
<dbReference type="GO" id="GO:0000976">
    <property type="term" value="F:transcription cis-regulatory region binding"/>
    <property type="evidence" value="ECO:0007669"/>
    <property type="project" value="TreeGrafter"/>
</dbReference>
<dbReference type="SUPFAM" id="SSF53167">
    <property type="entry name" value="Purine and uridine phosphorylases"/>
    <property type="match status" value="1"/>
</dbReference>